<keyword evidence="3" id="KW-0408">Iron</keyword>
<dbReference type="GO" id="GO:0046872">
    <property type="term" value="F:metal ion binding"/>
    <property type="evidence" value="ECO:0007669"/>
    <property type="project" value="UniProtKB-KW"/>
</dbReference>
<keyword evidence="7" id="KW-1185">Reference proteome</keyword>
<keyword evidence="4" id="KW-0411">Iron-sulfur</keyword>
<dbReference type="EMBL" id="CP000742">
    <property type="protein sequence ID" value="ABR54546.1"/>
    <property type="molecule type" value="Genomic_DNA"/>
</dbReference>
<gene>
    <name evidence="6" type="ordered locus">Mevan_0640</name>
</gene>
<dbReference type="InterPro" id="IPR050572">
    <property type="entry name" value="Fe-S_Ferredoxin"/>
</dbReference>
<dbReference type="STRING" id="406327.Mevan_0640"/>
<accession>A6UPX4</accession>
<feature type="domain" description="4Fe-4S ferredoxin-type" evidence="5">
    <location>
        <begin position="33"/>
        <end position="62"/>
    </location>
</feature>
<feature type="domain" description="4Fe-4S ferredoxin-type" evidence="5">
    <location>
        <begin position="1"/>
        <end position="32"/>
    </location>
</feature>
<evidence type="ECO:0000256" key="1">
    <source>
        <dbReference type="ARBA" id="ARBA00022485"/>
    </source>
</evidence>
<protein>
    <submittedName>
        <fullName evidence="6">4Fe-4S ferredoxin iron-sulfur binding domain protein</fullName>
    </submittedName>
</protein>
<dbReference type="GO" id="GO:0016491">
    <property type="term" value="F:oxidoreductase activity"/>
    <property type="evidence" value="ECO:0007669"/>
    <property type="project" value="UniProtKB-ARBA"/>
</dbReference>
<keyword evidence="2" id="KW-0479">Metal-binding</keyword>
<dbReference type="InterPro" id="IPR017896">
    <property type="entry name" value="4Fe4S_Fe-S-bd"/>
</dbReference>
<evidence type="ECO:0000313" key="7">
    <source>
        <dbReference type="Proteomes" id="UP000001107"/>
    </source>
</evidence>
<dbReference type="PROSITE" id="PS00198">
    <property type="entry name" value="4FE4S_FER_1"/>
    <property type="match status" value="1"/>
</dbReference>
<dbReference type="AlphaFoldDB" id="A6UPX4"/>
<evidence type="ECO:0000256" key="2">
    <source>
        <dbReference type="ARBA" id="ARBA00022723"/>
    </source>
</evidence>
<sequence>MSVIIDYNKCKGPECAECVNTCPTEVFEIKENKVIVMRESDCTFCLVCIDVCPTDAIIVKED</sequence>
<dbReference type="HOGENOM" id="CLU_139698_5_5_2"/>
<dbReference type="KEGG" id="mvn:Mevan_0640"/>
<dbReference type="InterPro" id="IPR017900">
    <property type="entry name" value="4Fe4S_Fe_S_CS"/>
</dbReference>
<evidence type="ECO:0000256" key="4">
    <source>
        <dbReference type="ARBA" id="ARBA00023014"/>
    </source>
</evidence>
<keyword evidence="1" id="KW-0004">4Fe-4S</keyword>
<dbReference type="Gene3D" id="3.30.70.20">
    <property type="match status" value="1"/>
</dbReference>
<dbReference type="PROSITE" id="PS51379">
    <property type="entry name" value="4FE4S_FER_2"/>
    <property type="match status" value="2"/>
</dbReference>
<dbReference type="eggNOG" id="arCOG00959">
    <property type="taxonomic scope" value="Archaea"/>
</dbReference>
<dbReference type="SUPFAM" id="SSF54862">
    <property type="entry name" value="4Fe-4S ferredoxins"/>
    <property type="match status" value="1"/>
</dbReference>
<evidence type="ECO:0000313" key="6">
    <source>
        <dbReference type="EMBL" id="ABR54546.1"/>
    </source>
</evidence>
<dbReference type="OrthoDB" id="5583at2157"/>
<dbReference type="Proteomes" id="UP000001107">
    <property type="component" value="Chromosome"/>
</dbReference>
<dbReference type="PANTHER" id="PTHR43687">
    <property type="entry name" value="ADENYLYLSULFATE REDUCTASE, BETA SUBUNIT"/>
    <property type="match status" value="1"/>
</dbReference>
<evidence type="ECO:0000259" key="5">
    <source>
        <dbReference type="PROSITE" id="PS51379"/>
    </source>
</evidence>
<reference evidence="6" key="1">
    <citation type="submission" date="2007-06" db="EMBL/GenBank/DDBJ databases">
        <title>Complete sequence of Methanococcus vannielii SB.</title>
        <authorList>
            <consortium name="US DOE Joint Genome Institute"/>
            <person name="Copeland A."/>
            <person name="Lucas S."/>
            <person name="Lapidus A."/>
            <person name="Barry K."/>
            <person name="Glavina del Rio T."/>
            <person name="Dalin E."/>
            <person name="Tice H."/>
            <person name="Pitluck S."/>
            <person name="Chain P."/>
            <person name="Malfatti S."/>
            <person name="Shin M."/>
            <person name="Vergez L."/>
            <person name="Schmutz J."/>
            <person name="Larimer F."/>
            <person name="Land M."/>
            <person name="Hauser L."/>
            <person name="Kyrpides N."/>
            <person name="Anderson I."/>
            <person name="Sieprawska-Lupa M."/>
            <person name="Whitman W.B."/>
            <person name="Richardson P."/>
        </authorList>
    </citation>
    <scope>NUCLEOTIDE SEQUENCE [LARGE SCALE GENOMIC DNA]</scope>
    <source>
        <strain evidence="6">SB</strain>
    </source>
</reference>
<evidence type="ECO:0000256" key="3">
    <source>
        <dbReference type="ARBA" id="ARBA00023004"/>
    </source>
</evidence>
<organism evidence="6 7">
    <name type="scientific">Methanococcus vannielii (strain ATCC 35089 / DSM 1224 / JCM 13029 / OCM 148 / SB)</name>
    <dbReference type="NCBI Taxonomy" id="406327"/>
    <lineage>
        <taxon>Archaea</taxon>
        <taxon>Methanobacteriati</taxon>
        <taxon>Methanobacteriota</taxon>
        <taxon>Methanomada group</taxon>
        <taxon>Methanococci</taxon>
        <taxon>Methanococcales</taxon>
        <taxon>Methanococcaceae</taxon>
        <taxon>Methanococcus</taxon>
    </lineage>
</organism>
<dbReference type="GeneID" id="5324670"/>
<proteinExistence type="predicted"/>
<name>A6UPX4_METVS</name>
<dbReference type="Pfam" id="PF12838">
    <property type="entry name" value="Fer4_7"/>
    <property type="match status" value="1"/>
</dbReference>
<dbReference type="PANTHER" id="PTHR43687:SF5">
    <property type="entry name" value="4FE-4S FERREDOXIN-TYPE DOMAIN-CONTAINING PROTEIN"/>
    <property type="match status" value="1"/>
</dbReference>
<dbReference type="RefSeq" id="WP_011972449.1">
    <property type="nucleotide sequence ID" value="NC_009634.1"/>
</dbReference>
<dbReference type="GO" id="GO:0051539">
    <property type="term" value="F:4 iron, 4 sulfur cluster binding"/>
    <property type="evidence" value="ECO:0007669"/>
    <property type="project" value="UniProtKB-KW"/>
</dbReference>